<organism evidence="1 2">
    <name type="scientific">Dactylosporangium salmoneum</name>
    <dbReference type="NCBI Taxonomy" id="53361"/>
    <lineage>
        <taxon>Bacteria</taxon>
        <taxon>Bacillati</taxon>
        <taxon>Actinomycetota</taxon>
        <taxon>Actinomycetes</taxon>
        <taxon>Micromonosporales</taxon>
        <taxon>Micromonosporaceae</taxon>
        <taxon>Dactylosporangium</taxon>
    </lineage>
</organism>
<dbReference type="Proteomes" id="UP001501444">
    <property type="component" value="Unassembled WGS sequence"/>
</dbReference>
<protein>
    <submittedName>
        <fullName evidence="1">Uncharacterized protein</fullName>
    </submittedName>
</protein>
<sequence>MNRPAGAARPEPQDGLLTPAEEATVRELVAEAVLATPQDLRAELEHDPTAYLRLVAASRVAAEESSRLLREAIAGARGAGHSWDTLGRLLGVSRQAAQQRFGTPSEASPEVTADGPAQRVLRPLTAFDEMAVLKVEGRHGWHVIGFGPLYHLVEASPWQWEHRRVPFGAPRRRLETEGWQQVPGATFPWAYYKRRLDLPAL</sequence>
<gene>
    <name evidence="1" type="ORF">GCM10010170_065410</name>
</gene>
<name>A0ABP5U3N8_9ACTN</name>
<comment type="caution">
    <text evidence="1">The sequence shown here is derived from an EMBL/GenBank/DDBJ whole genome shotgun (WGS) entry which is preliminary data.</text>
</comment>
<accession>A0ABP5U3N8</accession>
<dbReference type="RefSeq" id="WP_344616428.1">
    <property type="nucleotide sequence ID" value="NZ_BAAARV010000064.1"/>
</dbReference>
<reference evidence="2" key="1">
    <citation type="journal article" date="2019" name="Int. J. Syst. Evol. Microbiol.">
        <title>The Global Catalogue of Microorganisms (GCM) 10K type strain sequencing project: providing services to taxonomists for standard genome sequencing and annotation.</title>
        <authorList>
            <consortium name="The Broad Institute Genomics Platform"/>
            <consortium name="The Broad Institute Genome Sequencing Center for Infectious Disease"/>
            <person name="Wu L."/>
            <person name="Ma J."/>
        </authorList>
    </citation>
    <scope>NUCLEOTIDE SEQUENCE [LARGE SCALE GENOMIC DNA]</scope>
    <source>
        <strain evidence="2">JCM 3272</strain>
    </source>
</reference>
<proteinExistence type="predicted"/>
<evidence type="ECO:0000313" key="1">
    <source>
        <dbReference type="EMBL" id="GAA2366518.1"/>
    </source>
</evidence>
<dbReference type="EMBL" id="BAAARV010000064">
    <property type="protein sequence ID" value="GAA2366518.1"/>
    <property type="molecule type" value="Genomic_DNA"/>
</dbReference>
<evidence type="ECO:0000313" key="2">
    <source>
        <dbReference type="Proteomes" id="UP001501444"/>
    </source>
</evidence>
<keyword evidence="2" id="KW-1185">Reference proteome</keyword>